<protein>
    <submittedName>
        <fullName evidence="2">Uncharacterized protein</fullName>
    </submittedName>
</protein>
<dbReference type="AlphaFoldDB" id="F8P5E1"/>
<evidence type="ECO:0000313" key="2">
    <source>
        <dbReference type="EMBL" id="EGO21828.1"/>
    </source>
</evidence>
<accession>F8P5E1</accession>
<keyword evidence="1" id="KW-0472">Membrane</keyword>
<dbReference type="OrthoDB" id="3192156at2759"/>
<feature type="transmembrane region" description="Helical" evidence="1">
    <location>
        <begin position="166"/>
        <end position="185"/>
    </location>
</feature>
<dbReference type="RefSeq" id="XP_007321614.1">
    <property type="nucleotide sequence ID" value="XM_007321552.1"/>
</dbReference>
<keyword evidence="1" id="KW-0812">Transmembrane</keyword>
<dbReference type="KEGG" id="sla:SERLADRAFT_417256"/>
<dbReference type="HOGENOM" id="CLU_850445_0_0_1"/>
<feature type="transmembrane region" description="Helical" evidence="1">
    <location>
        <begin position="20"/>
        <end position="40"/>
    </location>
</feature>
<keyword evidence="1" id="KW-1133">Transmembrane helix</keyword>
<proteinExistence type="predicted"/>
<evidence type="ECO:0000256" key="1">
    <source>
        <dbReference type="SAM" id="Phobius"/>
    </source>
</evidence>
<sequence>MLLQPFLHIFRYALQPVAPFTWFGLGVTSLDVVAALRLCVALRQVKDHLRLELALRRAKGEKVDEPEDRSFARDAMTTLTVVYGGEALAAPYLGVPPSFMVSGVTPALYAAIQALVEHIPTVPSMSIHTELPLSIVDGFSRAWLLCDLIPPAVTQSASPAIAHSPWTLLLTSLIVANGGFFIANLVSFLHPTPLRLTTPTELGPYGWTATDLWCAPLITGLYALLTHAQPFWADAHAVIAGMLGASGKGLQAEALDAESVRAVCALVLAGMFLTRTAKNFGCQWKSSVGEKIKIQ</sequence>
<gene>
    <name evidence="2" type="ORF">SERLADRAFT_417256</name>
</gene>
<name>F8P5E1_SERL9</name>
<dbReference type="EMBL" id="GL945438">
    <property type="protein sequence ID" value="EGO21828.1"/>
    <property type="molecule type" value="Genomic_DNA"/>
</dbReference>
<dbReference type="Proteomes" id="UP000008064">
    <property type="component" value="Unassembled WGS sequence"/>
</dbReference>
<reference evidence="2" key="1">
    <citation type="submission" date="2011-04" db="EMBL/GenBank/DDBJ databases">
        <title>Evolution of plant cell wall degrading machinery underlies the functional diversity of forest fungi.</title>
        <authorList>
            <consortium name="US DOE Joint Genome Institute (JGI-PGF)"/>
            <person name="Eastwood D.C."/>
            <person name="Floudas D."/>
            <person name="Binder M."/>
            <person name="Majcherczyk A."/>
            <person name="Schneider P."/>
            <person name="Aerts A."/>
            <person name="Asiegbu F.O."/>
            <person name="Baker S.E."/>
            <person name="Barry K."/>
            <person name="Bendiksby M."/>
            <person name="Blumentritt M."/>
            <person name="Coutinho P.M."/>
            <person name="Cullen D."/>
            <person name="Cullen D."/>
            <person name="Gathman A."/>
            <person name="Goodell B."/>
            <person name="Henrissat B."/>
            <person name="Ihrmark K."/>
            <person name="Kauserud H."/>
            <person name="Kohler A."/>
            <person name="LaButti K."/>
            <person name="Lapidus A."/>
            <person name="Lavin J.L."/>
            <person name="Lee Y.-H."/>
            <person name="Lindquist E."/>
            <person name="Lilly W."/>
            <person name="Lucas S."/>
            <person name="Morin E."/>
            <person name="Murat C."/>
            <person name="Oguiza J.A."/>
            <person name="Park J."/>
            <person name="Pisabarro A.G."/>
            <person name="Riley R."/>
            <person name="Rosling A."/>
            <person name="Salamov A."/>
            <person name="Schmidt O."/>
            <person name="Schmutz J."/>
            <person name="Skrede I."/>
            <person name="Stenlid J."/>
            <person name="Wiebenga A."/>
            <person name="Xie X."/>
            <person name="Kues U."/>
            <person name="Hibbett D.S."/>
            <person name="Hoffmeister D."/>
            <person name="Hogberg N."/>
            <person name="Martin F."/>
            <person name="Grigoriev I.V."/>
            <person name="Watkinson S.C."/>
        </authorList>
    </citation>
    <scope>NUCLEOTIDE SEQUENCE</scope>
    <source>
        <strain evidence="2">S7.9</strain>
    </source>
</reference>
<dbReference type="GeneID" id="18813567"/>
<organism>
    <name type="scientific">Serpula lacrymans var. lacrymans (strain S7.9)</name>
    <name type="common">Dry rot fungus</name>
    <dbReference type="NCBI Taxonomy" id="578457"/>
    <lineage>
        <taxon>Eukaryota</taxon>
        <taxon>Fungi</taxon>
        <taxon>Dikarya</taxon>
        <taxon>Basidiomycota</taxon>
        <taxon>Agaricomycotina</taxon>
        <taxon>Agaricomycetes</taxon>
        <taxon>Agaricomycetidae</taxon>
        <taxon>Boletales</taxon>
        <taxon>Coniophorineae</taxon>
        <taxon>Serpulaceae</taxon>
        <taxon>Serpula</taxon>
    </lineage>
</organism>